<feature type="domain" description="VOC" evidence="1">
    <location>
        <begin position="21"/>
        <end position="144"/>
    </location>
</feature>
<dbReference type="InterPro" id="IPR004360">
    <property type="entry name" value="Glyas_Fos-R_dOase_dom"/>
</dbReference>
<evidence type="ECO:0000313" key="3">
    <source>
        <dbReference type="Proteomes" id="UP000008021"/>
    </source>
</evidence>
<dbReference type="PROSITE" id="PS51819">
    <property type="entry name" value="VOC"/>
    <property type="match status" value="1"/>
</dbReference>
<reference evidence="2" key="1">
    <citation type="submission" date="2015-04" db="UniProtKB">
        <authorList>
            <consortium name="EnsemblPlants"/>
        </authorList>
    </citation>
    <scope>IDENTIFICATION</scope>
</reference>
<dbReference type="HOGENOM" id="CLU_046006_12_5_1"/>
<sequence length="216" mass="22865">MVNTTAGVKCGGGGAALPLSTLNHVSLVCRSLSTSLTFYRDFLGFVSVRRPGSFDFDGAWLFNYGIGIHLLQAEDPESMPPNKKEINPKDNHISFTCESMEAVQRRLKEMGVRYVQRRVEEGGVYVDQIFFHDPDGFMIEICTCDKLPVVPLDAAAAHPIFAGRSPPPPVACKIRPVKQPSATKLGSVAAGGCVGEVIVVDAINGAAGGGGGGAMS</sequence>
<proteinExistence type="predicted"/>
<dbReference type="Proteomes" id="UP000008021">
    <property type="component" value="Chromosome 1"/>
</dbReference>
<evidence type="ECO:0000313" key="2">
    <source>
        <dbReference type="EnsemblPlants" id="OMERI01G04740.1"/>
    </source>
</evidence>
<dbReference type="PANTHER" id="PTHR46142:SF10">
    <property type="entry name" value="OS01G0173600 PROTEIN"/>
    <property type="match status" value="1"/>
</dbReference>
<dbReference type="PANTHER" id="PTHR46142">
    <property type="match status" value="1"/>
</dbReference>
<name>A0A0E0BXU2_9ORYZ</name>
<dbReference type="Pfam" id="PF00903">
    <property type="entry name" value="Glyoxalase"/>
    <property type="match status" value="1"/>
</dbReference>
<dbReference type="AlphaFoldDB" id="A0A0E0BXU2"/>
<keyword evidence="3" id="KW-1185">Reference proteome</keyword>
<dbReference type="InterPro" id="IPR029068">
    <property type="entry name" value="Glyas_Bleomycin-R_OHBP_Dase"/>
</dbReference>
<dbReference type="SUPFAM" id="SSF54593">
    <property type="entry name" value="Glyoxalase/Bleomycin resistance protein/Dihydroxybiphenyl dioxygenase"/>
    <property type="match status" value="1"/>
</dbReference>
<dbReference type="InterPro" id="IPR037523">
    <property type="entry name" value="VOC_core"/>
</dbReference>
<dbReference type="Gene3D" id="3.10.180.10">
    <property type="entry name" value="2,3-Dihydroxybiphenyl 1,2-Dioxygenase, domain 1"/>
    <property type="match status" value="1"/>
</dbReference>
<evidence type="ECO:0000259" key="1">
    <source>
        <dbReference type="PROSITE" id="PS51819"/>
    </source>
</evidence>
<dbReference type="CDD" id="cd07245">
    <property type="entry name" value="VOC_like"/>
    <property type="match status" value="1"/>
</dbReference>
<organism evidence="2">
    <name type="scientific">Oryza meridionalis</name>
    <dbReference type="NCBI Taxonomy" id="40149"/>
    <lineage>
        <taxon>Eukaryota</taxon>
        <taxon>Viridiplantae</taxon>
        <taxon>Streptophyta</taxon>
        <taxon>Embryophyta</taxon>
        <taxon>Tracheophyta</taxon>
        <taxon>Spermatophyta</taxon>
        <taxon>Magnoliopsida</taxon>
        <taxon>Liliopsida</taxon>
        <taxon>Poales</taxon>
        <taxon>Poaceae</taxon>
        <taxon>BOP clade</taxon>
        <taxon>Oryzoideae</taxon>
        <taxon>Oryzeae</taxon>
        <taxon>Oryzinae</taxon>
        <taxon>Oryza</taxon>
    </lineage>
</organism>
<dbReference type="eggNOG" id="ENOG502QSP6">
    <property type="taxonomic scope" value="Eukaryota"/>
</dbReference>
<dbReference type="EnsemblPlants" id="OMERI01G04740.1">
    <property type="protein sequence ID" value="OMERI01G04740.1"/>
    <property type="gene ID" value="OMERI01G04740"/>
</dbReference>
<reference evidence="2" key="2">
    <citation type="submission" date="2018-05" db="EMBL/GenBank/DDBJ databases">
        <title>OmerRS3 (Oryza meridionalis Reference Sequence Version 3).</title>
        <authorList>
            <person name="Zhang J."/>
            <person name="Kudrna D."/>
            <person name="Lee S."/>
            <person name="Talag J."/>
            <person name="Welchert J."/>
            <person name="Wing R.A."/>
        </authorList>
    </citation>
    <scope>NUCLEOTIDE SEQUENCE [LARGE SCALE GENOMIC DNA]</scope>
    <source>
        <strain evidence="2">cv. OR44</strain>
    </source>
</reference>
<dbReference type="Gramene" id="OMERI01G04740.1">
    <property type="protein sequence ID" value="OMERI01G04740.1"/>
    <property type="gene ID" value="OMERI01G04740"/>
</dbReference>
<accession>A0A0E0BXU2</accession>
<protein>
    <recommendedName>
        <fullName evidence="1">VOC domain-containing protein</fullName>
    </recommendedName>
</protein>